<evidence type="ECO:0000313" key="2">
    <source>
        <dbReference type="Proteomes" id="UP000034883"/>
    </source>
</evidence>
<dbReference type="KEGG" id="samy:DB32_006866"/>
<organism evidence="1 2">
    <name type="scientific">Sandaracinus amylolyticus</name>
    <dbReference type="NCBI Taxonomy" id="927083"/>
    <lineage>
        <taxon>Bacteria</taxon>
        <taxon>Pseudomonadati</taxon>
        <taxon>Myxococcota</taxon>
        <taxon>Polyangia</taxon>
        <taxon>Polyangiales</taxon>
        <taxon>Sandaracinaceae</taxon>
        <taxon>Sandaracinus</taxon>
    </lineage>
</organism>
<gene>
    <name evidence="1" type="ORF">DB32_006866</name>
</gene>
<dbReference type="EMBL" id="CP011125">
    <property type="protein sequence ID" value="AKF09717.1"/>
    <property type="molecule type" value="Genomic_DNA"/>
</dbReference>
<dbReference type="AlphaFoldDB" id="A0A0F6W7Y7"/>
<evidence type="ECO:0000313" key="1">
    <source>
        <dbReference type="EMBL" id="AKF09717.1"/>
    </source>
</evidence>
<protein>
    <submittedName>
        <fullName evidence="1">Uncharacterized protein</fullName>
    </submittedName>
</protein>
<dbReference type="RefSeq" id="WP_053236742.1">
    <property type="nucleotide sequence ID" value="NZ_CP011125.1"/>
</dbReference>
<reference evidence="1 2" key="1">
    <citation type="submission" date="2015-03" db="EMBL/GenBank/DDBJ databases">
        <title>Genome assembly of Sandaracinus amylolyticus DSM 53668.</title>
        <authorList>
            <person name="Sharma G."/>
            <person name="Subramanian S."/>
        </authorList>
    </citation>
    <scope>NUCLEOTIDE SEQUENCE [LARGE SCALE GENOMIC DNA]</scope>
    <source>
        <strain evidence="1 2">DSM 53668</strain>
    </source>
</reference>
<keyword evidence="2" id="KW-1185">Reference proteome</keyword>
<proteinExistence type="predicted"/>
<dbReference type="STRING" id="927083.DB32_006866"/>
<sequence length="201" mass="22554">MSDTPARRWPKGPFPDKYRWETIEARLAGGWDDPRRRTLVDALEARGWRAMEGHDDPYLRVVIREGASEEELDALRALARDAGTFAFRWRAHDRREGIGLVASGDPVDAVAAVGVAGPQHGVGTAAIVRFLVSLRSFARYELEELADDRVAMRIEPRDEEIARMIGERVPHVCPPRARRAQTGAQIAEEMRTTGRLVLDYA</sequence>
<accession>A0A0F6W7Y7</accession>
<name>A0A0F6W7Y7_9BACT</name>
<dbReference type="Proteomes" id="UP000034883">
    <property type="component" value="Chromosome"/>
</dbReference>